<dbReference type="PANTHER" id="PTHR11361:SF34">
    <property type="entry name" value="DNA MISMATCH REPAIR PROTEIN MSH1, MITOCHONDRIAL"/>
    <property type="match status" value="1"/>
</dbReference>
<dbReference type="RefSeq" id="WP_138156383.1">
    <property type="nucleotide sequence ID" value="NZ_CP039381.1"/>
</dbReference>
<sequence length="563" mass="63007">MADISLLYPKGKEVSTMTLTEESINDLSVDYIVESLTKDIYEKNSIKKILTNLTCDIDVINYRADVFEDILNFPELRDGLVELLKKLEDLRELEKFNKDGDASSLWQLINRLREIDGYVLCITMLKNILNTIPIKSQGLLDLKQTIEDIYNNGGFDILKKDIDETMAKAQNLKSVTIGVNLDSVLKPKNAGVISLNNFEITNSGILKNFMGFTGSKEELNSDEKVLSSHKLHPANPSLTRMKFGSAQQGANTNVHIDTSGSATGDDPLSQSLKKVVTDILKRMVKSIKATLQKYVNISGYSLVGLMPEIIFYIRFAELVDKMKEKNLPVCKPLAVPDDRVAYGEDIYNIKLAIKRTKGEEFDIIGNDITFDDEQRIYVMTGPNRGGKTTFTQAVGHCFLLAQAGIYVPATKFNYSPVDNIYTHFPADENDTVDLGRLGEESKRLSDIFKVATDKSLLLLNESLATTNVAEGVFIAKDVIKAMAYLGVRSVFNTHMHELAHHLDEYNSDDSYRSKVQSLVTGMKDGHRSFKCEIAPPQGVSYAKDIAEKYGVTYDQIKKNIDNR</sequence>
<dbReference type="Gene3D" id="3.40.50.300">
    <property type="entry name" value="P-loop containing nucleotide triphosphate hydrolases"/>
    <property type="match status" value="1"/>
</dbReference>
<keyword evidence="1" id="KW-0547">Nucleotide-binding</keyword>
<dbReference type="InterPro" id="IPR027417">
    <property type="entry name" value="P-loop_NTPase"/>
</dbReference>
<dbReference type="GO" id="GO:0140664">
    <property type="term" value="F:ATP-dependent DNA damage sensor activity"/>
    <property type="evidence" value="ECO:0007669"/>
    <property type="project" value="InterPro"/>
</dbReference>
<evidence type="ECO:0000313" key="6">
    <source>
        <dbReference type="Proteomes" id="UP000301475"/>
    </source>
</evidence>
<evidence type="ECO:0000256" key="1">
    <source>
        <dbReference type="ARBA" id="ARBA00022741"/>
    </source>
</evidence>
<evidence type="ECO:0000256" key="3">
    <source>
        <dbReference type="ARBA" id="ARBA00023125"/>
    </source>
</evidence>
<evidence type="ECO:0000259" key="4">
    <source>
        <dbReference type="SMART" id="SM00534"/>
    </source>
</evidence>
<keyword evidence="3" id="KW-0238">DNA-binding</keyword>
<dbReference type="KEGG" id="ruj:E5Z56_02535"/>
<dbReference type="InterPro" id="IPR000432">
    <property type="entry name" value="DNA_mismatch_repair_MutS_C"/>
</dbReference>
<keyword evidence="6" id="KW-1185">Reference proteome</keyword>
<evidence type="ECO:0000313" key="5">
    <source>
        <dbReference type="EMBL" id="QCT06298.1"/>
    </source>
</evidence>
<organism evidence="5 6">
    <name type="scientific">Ruminococcus bovis</name>
    <dbReference type="NCBI Taxonomy" id="2564099"/>
    <lineage>
        <taxon>Bacteria</taxon>
        <taxon>Bacillati</taxon>
        <taxon>Bacillota</taxon>
        <taxon>Clostridia</taxon>
        <taxon>Eubacteriales</taxon>
        <taxon>Oscillospiraceae</taxon>
        <taxon>Ruminococcus</taxon>
    </lineage>
</organism>
<feature type="domain" description="DNA mismatch repair proteins mutS family" evidence="4">
    <location>
        <begin position="374"/>
        <end position="562"/>
    </location>
</feature>
<dbReference type="SUPFAM" id="SSF48334">
    <property type="entry name" value="DNA repair protein MutS, domain III"/>
    <property type="match status" value="1"/>
</dbReference>
<evidence type="ECO:0000256" key="2">
    <source>
        <dbReference type="ARBA" id="ARBA00022840"/>
    </source>
</evidence>
<dbReference type="InterPro" id="IPR036187">
    <property type="entry name" value="DNA_mismatch_repair_MutS_sf"/>
</dbReference>
<dbReference type="SUPFAM" id="SSF52540">
    <property type="entry name" value="P-loop containing nucleoside triphosphate hydrolases"/>
    <property type="match status" value="1"/>
</dbReference>
<proteinExistence type="predicted"/>
<keyword evidence="2" id="KW-0067">ATP-binding</keyword>
<protein>
    <submittedName>
        <fullName evidence="5">DNA mismatch repair protein</fullName>
    </submittedName>
</protein>
<dbReference type="EMBL" id="CP039381">
    <property type="protein sequence ID" value="QCT06298.1"/>
    <property type="molecule type" value="Genomic_DNA"/>
</dbReference>
<dbReference type="GO" id="GO:0005829">
    <property type="term" value="C:cytosol"/>
    <property type="evidence" value="ECO:0007669"/>
    <property type="project" value="TreeGrafter"/>
</dbReference>
<dbReference type="GO" id="GO:0005524">
    <property type="term" value="F:ATP binding"/>
    <property type="evidence" value="ECO:0007669"/>
    <property type="project" value="UniProtKB-KW"/>
</dbReference>
<dbReference type="InterPro" id="IPR045076">
    <property type="entry name" value="MutS"/>
</dbReference>
<gene>
    <name evidence="5" type="ORF">E5Z56_02535</name>
</gene>
<reference evidence="5 6" key="1">
    <citation type="submission" date="2019-04" db="EMBL/GenBank/DDBJ databases">
        <authorList>
            <person name="Embree M."/>
            <person name="Gaffney J.R."/>
        </authorList>
    </citation>
    <scope>NUCLEOTIDE SEQUENCE [LARGE SCALE GENOMIC DNA]</scope>
    <source>
        <strain evidence="5 6">JE7A12</strain>
    </source>
</reference>
<accession>A0A4P8XZI9</accession>
<dbReference type="Pfam" id="PF00488">
    <property type="entry name" value="MutS_V"/>
    <property type="match status" value="1"/>
</dbReference>
<dbReference type="GO" id="GO:0030983">
    <property type="term" value="F:mismatched DNA binding"/>
    <property type="evidence" value="ECO:0007669"/>
    <property type="project" value="InterPro"/>
</dbReference>
<dbReference type="OrthoDB" id="9808166at2"/>
<name>A0A4P8XZI9_9FIRM</name>
<dbReference type="SMART" id="SM00534">
    <property type="entry name" value="MUTSac"/>
    <property type="match status" value="1"/>
</dbReference>
<dbReference type="AlphaFoldDB" id="A0A4P8XZI9"/>
<dbReference type="PANTHER" id="PTHR11361">
    <property type="entry name" value="DNA MISMATCH REPAIR PROTEIN MUTS FAMILY MEMBER"/>
    <property type="match status" value="1"/>
</dbReference>
<dbReference type="GO" id="GO:0006298">
    <property type="term" value="P:mismatch repair"/>
    <property type="evidence" value="ECO:0007669"/>
    <property type="project" value="InterPro"/>
</dbReference>
<dbReference type="Proteomes" id="UP000301475">
    <property type="component" value="Chromosome"/>
</dbReference>